<dbReference type="SUPFAM" id="SSF50978">
    <property type="entry name" value="WD40 repeat-like"/>
    <property type="match status" value="1"/>
</dbReference>
<gene>
    <name evidence="6" type="primary">scon-2</name>
    <name evidence="6" type="ORF">LOC62_06G008727</name>
</gene>
<proteinExistence type="predicted"/>
<evidence type="ECO:0000256" key="2">
    <source>
        <dbReference type="ARBA" id="ARBA00022737"/>
    </source>
</evidence>
<feature type="compositionally biased region" description="Low complexity" evidence="4">
    <location>
        <begin position="526"/>
        <end position="558"/>
    </location>
</feature>
<evidence type="ECO:0000259" key="5">
    <source>
        <dbReference type="PROSITE" id="PS50181"/>
    </source>
</evidence>
<keyword evidence="1 3" id="KW-0853">WD repeat</keyword>
<feature type="domain" description="F-box" evidence="5">
    <location>
        <begin position="146"/>
        <end position="192"/>
    </location>
</feature>
<evidence type="ECO:0000313" key="6">
    <source>
        <dbReference type="EMBL" id="WOO85227.1"/>
    </source>
</evidence>
<dbReference type="InterPro" id="IPR052791">
    <property type="entry name" value="SSM1_domain"/>
</dbReference>
<feature type="repeat" description="WD" evidence="3">
    <location>
        <begin position="242"/>
        <end position="273"/>
    </location>
</feature>
<dbReference type="EMBL" id="CP086719">
    <property type="protein sequence ID" value="WOO85227.1"/>
    <property type="molecule type" value="Genomic_DNA"/>
</dbReference>
<dbReference type="GO" id="GO:0008252">
    <property type="term" value="F:nucleotidase activity"/>
    <property type="evidence" value="ECO:0007669"/>
    <property type="project" value="TreeGrafter"/>
</dbReference>
<organism evidence="6 7">
    <name type="scientific">Vanrija pseudolonga</name>
    <dbReference type="NCBI Taxonomy" id="143232"/>
    <lineage>
        <taxon>Eukaryota</taxon>
        <taxon>Fungi</taxon>
        <taxon>Dikarya</taxon>
        <taxon>Basidiomycota</taxon>
        <taxon>Agaricomycotina</taxon>
        <taxon>Tremellomycetes</taxon>
        <taxon>Trichosporonales</taxon>
        <taxon>Trichosporonaceae</taxon>
        <taxon>Vanrija</taxon>
    </lineage>
</organism>
<evidence type="ECO:0000313" key="7">
    <source>
        <dbReference type="Proteomes" id="UP000827549"/>
    </source>
</evidence>
<feature type="compositionally biased region" description="Polar residues" evidence="4">
    <location>
        <begin position="1"/>
        <end position="16"/>
    </location>
</feature>
<dbReference type="InterPro" id="IPR019775">
    <property type="entry name" value="WD40_repeat_CS"/>
</dbReference>
<dbReference type="RefSeq" id="XP_062631253.1">
    <property type="nucleotide sequence ID" value="XM_062775269.1"/>
</dbReference>
<evidence type="ECO:0000256" key="3">
    <source>
        <dbReference type="PROSITE-ProRule" id="PRU00221"/>
    </source>
</evidence>
<dbReference type="PROSITE" id="PS50181">
    <property type="entry name" value="FBOX"/>
    <property type="match status" value="1"/>
</dbReference>
<dbReference type="InterPro" id="IPR036322">
    <property type="entry name" value="WD40_repeat_dom_sf"/>
</dbReference>
<dbReference type="Pfam" id="PF00400">
    <property type="entry name" value="WD40"/>
    <property type="match status" value="1"/>
</dbReference>
<protein>
    <submittedName>
        <fullName evidence="6">E3 ubiquitin ligase complex SCF subunit scon-2</fullName>
    </submittedName>
</protein>
<evidence type="ECO:0000256" key="4">
    <source>
        <dbReference type="SAM" id="MobiDB-lite"/>
    </source>
</evidence>
<dbReference type="Gene3D" id="2.130.10.10">
    <property type="entry name" value="YVTN repeat-like/Quinoprotein amine dehydrogenase"/>
    <property type="match status" value="1"/>
</dbReference>
<keyword evidence="2" id="KW-0677">Repeat</keyword>
<dbReference type="PANTHER" id="PTHR47438">
    <property type="entry name" value="PHOSPHATE METABOLISM PROTEIN 8-RELATED"/>
    <property type="match status" value="1"/>
</dbReference>
<dbReference type="PROSITE" id="PS00678">
    <property type="entry name" value="WD_REPEATS_1"/>
    <property type="match status" value="1"/>
</dbReference>
<dbReference type="AlphaFoldDB" id="A0AAF1BLM8"/>
<feature type="compositionally biased region" description="Polar residues" evidence="4">
    <location>
        <begin position="52"/>
        <end position="72"/>
    </location>
</feature>
<dbReference type="PROSITE" id="PS50294">
    <property type="entry name" value="WD_REPEATS_REGION"/>
    <property type="match status" value="1"/>
</dbReference>
<dbReference type="SMART" id="SM00256">
    <property type="entry name" value="FBOX"/>
    <property type="match status" value="1"/>
</dbReference>
<dbReference type="InterPro" id="IPR001810">
    <property type="entry name" value="F-box_dom"/>
</dbReference>
<dbReference type="GO" id="GO:0009166">
    <property type="term" value="P:nucleotide catabolic process"/>
    <property type="evidence" value="ECO:0007669"/>
    <property type="project" value="TreeGrafter"/>
</dbReference>
<sequence length="694" mass="75105">MAGTLNGSNGSQQGTMPSSSRAPAAAPAAAATPQRSTAPIVPTRSAARPTSMAVSATLSPATTPSKPETTPARQIVTPKASPSPLSRIPASSLPRSTAADRGPPSAYARPGLRPVNSLRTPTKNACKPSDIQAQIEMLERVMGSRTGVLGRLDDKLSEHVMKFLDLQEVLRLRLVSKRFEQRATNPRVWKRLCRELEAHWDGMVNLDGYRLDDDGDWLGLFKKLWRREKNWTNGQAQSLAVLSGHRNYVTSLKLWGETLISASYDDTIRIWNLPYAVSSSKVVPPPVVIPAKAVSSIDYYAPEQVLVTGSHEVGRASVWRNIEGEWKVEKILSGHLHGTRFVAINAEWLISVGSDKAIVVWDWRSGNKIVRFGQQTNVCAGMRLLDDFVLSATVDGVIRTFSIQKREMLGQFRLSELARRQPEFADKLKDVGVGALGMLTWFEAEGRFLAMATKDIIIRLAWEWADEEELEVMLNSPTSVDSRSFAEAQATSPSVVTPARHRGFSNASPRAVSPRSPLTPRSGGATPTTSRPSPVVSSKLAMSTGALPSSAGASSSEDGNSEKANATTTNTTSQFALAKPPRIIEILDITGTERGAFEAGRGRIVTSRRLSAKSGAERRVRHQFSCLFKDQLISLIQVLVGSERPSPGGGDAAMKVVPLGGLWETRGRAAGLASATKNPMSLALDHDKVVTGLL</sequence>
<name>A0AAF1BLM8_9TREE</name>
<dbReference type="PANTHER" id="PTHR47438:SF1">
    <property type="entry name" value="PHOSPHATE METABOLISM PROTEIN 8-RELATED"/>
    <property type="match status" value="1"/>
</dbReference>
<dbReference type="SMART" id="SM00320">
    <property type="entry name" value="WD40"/>
    <property type="match status" value="3"/>
</dbReference>
<dbReference type="Pfam" id="PF00646">
    <property type="entry name" value="F-box"/>
    <property type="match status" value="1"/>
</dbReference>
<dbReference type="InterPro" id="IPR015943">
    <property type="entry name" value="WD40/YVTN_repeat-like_dom_sf"/>
</dbReference>
<evidence type="ECO:0000256" key="1">
    <source>
        <dbReference type="ARBA" id="ARBA00022574"/>
    </source>
</evidence>
<feature type="region of interest" description="Disordered" evidence="4">
    <location>
        <begin position="484"/>
        <end position="574"/>
    </location>
</feature>
<feature type="region of interest" description="Disordered" evidence="4">
    <location>
        <begin position="1"/>
        <end position="125"/>
    </location>
</feature>
<keyword evidence="7" id="KW-1185">Reference proteome</keyword>
<dbReference type="GO" id="GO:0006206">
    <property type="term" value="P:pyrimidine nucleobase metabolic process"/>
    <property type="evidence" value="ECO:0007669"/>
    <property type="project" value="TreeGrafter"/>
</dbReference>
<dbReference type="PROSITE" id="PS50082">
    <property type="entry name" value="WD_REPEATS_2"/>
    <property type="match status" value="2"/>
</dbReference>
<feature type="repeat" description="WD" evidence="3">
    <location>
        <begin position="332"/>
        <end position="371"/>
    </location>
</feature>
<dbReference type="InterPro" id="IPR036047">
    <property type="entry name" value="F-box-like_dom_sf"/>
</dbReference>
<dbReference type="GeneID" id="87811891"/>
<dbReference type="SUPFAM" id="SSF81383">
    <property type="entry name" value="F-box domain"/>
    <property type="match status" value="1"/>
</dbReference>
<feature type="compositionally biased region" description="Low complexity" evidence="4">
    <location>
        <begin position="17"/>
        <end position="39"/>
    </location>
</feature>
<accession>A0AAF1BLM8</accession>
<feature type="compositionally biased region" description="Polar residues" evidence="4">
    <location>
        <begin position="562"/>
        <end position="574"/>
    </location>
</feature>
<reference evidence="6" key="1">
    <citation type="submission" date="2023-10" db="EMBL/GenBank/DDBJ databases">
        <authorList>
            <person name="Noh H."/>
        </authorList>
    </citation>
    <scope>NUCLEOTIDE SEQUENCE</scope>
    <source>
        <strain evidence="6">DUCC4014</strain>
    </source>
</reference>
<dbReference type="Proteomes" id="UP000827549">
    <property type="component" value="Chromosome 6"/>
</dbReference>
<dbReference type="InterPro" id="IPR001680">
    <property type="entry name" value="WD40_rpt"/>
</dbReference>
<dbReference type="Gene3D" id="1.20.1280.50">
    <property type="match status" value="1"/>
</dbReference>